<evidence type="ECO:0000313" key="2">
    <source>
        <dbReference type="EMBL" id="QSX94210.1"/>
    </source>
</evidence>
<dbReference type="PANTHER" id="PTHR34821">
    <property type="entry name" value="INNER MEMBRANE PROTEIN YDCZ"/>
    <property type="match status" value="1"/>
</dbReference>
<dbReference type="Proteomes" id="UP000662821">
    <property type="component" value="Chromosome"/>
</dbReference>
<dbReference type="AlphaFoldDB" id="A0AAJ4MNL0"/>
<name>A0AAJ4MNL0_9BURK</name>
<evidence type="ECO:0000313" key="3">
    <source>
        <dbReference type="Proteomes" id="UP000662821"/>
    </source>
</evidence>
<accession>A0AAJ4MNL0</accession>
<evidence type="ECO:0000256" key="1">
    <source>
        <dbReference type="SAM" id="Phobius"/>
    </source>
</evidence>
<feature type="transmembrane region" description="Helical" evidence="1">
    <location>
        <begin position="70"/>
        <end position="90"/>
    </location>
</feature>
<dbReference type="GO" id="GO:0005886">
    <property type="term" value="C:plasma membrane"/>
    <property type="evidence" value="ECO:0007669"/>
    <property type="project" value="TreeGrafter"/>
</dbReference>
<sequence>MNALLLPIAFGAGIAIALQTTLNGQLARGIGGDSLTAALVSFTIGALCLAVISLLRGGSVASLAEVPAQPLWSLLGGMLGAGALLCNVLLAPRIGLTLLVGLAVVGQLTSSLVIDHFALLGATARPISPGKLMGYLLMISGLAVLVFGDRVSKALSG</sequence>
<feature type="transmembrane region" description="Helical" evidence="1">
    <location>
        <begin position="96"/>
        <end position="120"/>
    </location>
</feature>
<protein>
    <submittedName>
        <fullName evidence="2">DMT family transporter</fullName>
    </submittedName>
</protein>
<keyword evidence="1" id="KW-1133">Transmembrane helix</keyword>
<dbReference type="InterPro" id="IPR006750">
    <property type="entry name" value="YdcZ"/>
</dbReference>
<feature type="transmembrane region" description="Helical" evidence="1">
    <location>
        <begin position="132"/>
        <end position="148"/>
    </location>
</feature>
<reference evidence="2 3" key="1">
    <citation type="submission" date="2021-03" db="EMBL/GenBank/DDBJ databases">
        <title>Draft genome sequence of Janthinobacterium sp. strain PLB02 isolated from infected primmorphs (Lubomirskia baicalensis).</title>
        <authorList>
            <person name="Chernogor L.I."/>
            <person name="Belikov S.I."/>
            <person name="Petrushin I.S."/>
        </authorList>
    </citation>
    <scope>NUCLEOTIDE SEQUENCE [LARGE SCALE GENOMIC DNA]</scope>
    <source>
        <strain evidence="2 3">PLB02</strain>
    </source>
</reference>
<keyword evidence="1" id="KW-0472">Membrane</keyword>
<proteinExistence type="predicted"/>
<organism evidence="2 3">
    <name type="scientific">Janthinobacterium lividum</name>
    <dbReference type="NCBI Taxonomy" id="29581"/>
    <lineage>
        <taxon>Bacteria</taxon>
        <taxon>Pseudomonadati</taxon>
        <taxon>Pseudomonadota</taxon>
        <taxon>Betaproteobacteria</taxon>
        <taxon>Burkholderiales</taxon>
        <taxon>Oxalobacteraceae</taxon>
        <taxon>Janthinobacterium</taxon>
    </lineage>
</organism>
<dbReference type="RefSeq" id="WP_151095307.1">
    <property type="nucleotide sequence ID" value="NZ_CP071520.1"/>
</dbReference>
<keyword evidence="1" id="KW-0812">Transmembrane</keyword>
<dbReference type="PANTHER" id="PTHR34821:SF2">
    <property type="entry name" value="INNER MEMBRANE PROTEIN YDCZ"/>
    <property type="match status" value="1"/>
</dbReference>
<gene>
    <name evidence="2" type="ORF">J3P46_15760</name>
</gene>
<feature type="transmembrane region" description="Helical" evidence="1">
    <location>
        <begin position="35"/>
        <end position="58"/>
    </location>
</feature>
<dbReference type="Pfam" id="PF04657">
    <property type="entry name" value="DMT_YdcZ"/>
    <property type="match status" value="1"/>
</dbReference>
<dbReference type="EMBL" id="CP071520">
    <property type="protein sequence ID" value="QSX94210.1"/>
    <property type="molecule type" value="Genomic_DNA"/>
</dbReference>